<dbReference type="InterPro" id="IPR001647">
    <property type="entry name" value="HTH_TetR"/>
</dbReference>
<comment type="caution">
    <text evidence="6">The sequence shown here is derived from an EMBL/GenBank/DDBJ whole genome shotgun (WGS) entry which is preliminary data.</text>
</comment>
<feature type="DNA-binding region" description="H-T-H motif" evidence="4">
    <location>
        <begin position="28"/>
        <end position="47"/>
    </location>
</feature>
<reference evidence="6 7" key="1">
    <citation type="submission" date="2015-07" db="EMBL/GenBank/DDBJ databases">
        <title>Whole genome sequence of Herpetosiphon geysericola DSM 7119.</title>
        <authorList>
            <person name="Hemp J."/>
            <person name="Ward L.M."/>
            <person name="Pace L.A."/>
            <person name="Fischer W.W."/>
        </authorList>
    </citation>
    <scope>NUCLEOTIDE SEQUENCE [LARGE SCALE GENOMIC DNA]</scope>
    <source>
        <strain evidence="6 7">DSM 7119</strain>
    </source>
</reference>
<evidence type="ECO:0000313" key="6">
    <source>
        <dbReference type="EMBL" id="KPL85390.1"/>
    </source>
</evidence>
<name>A0A0P6XRU4_9CHLR</name>
<dbReference type="InterPro" id="IPR011075">
    <property type="entry name" value="TetR_C"/>
</dbReference>
<dbReference type="PANTHER" id="PTHR47506:SF6">
    <property type="entry name" value="HTH-TYPE TRANSCRIPTIONAL REPRESSOR NEMR"/>
    <property type="match status" value="1"/>
</dbReference>
<evidence type="ECO:0000256" key="4">
    <source>
        <dbReference type="PROSITE-ProRule" id="PRU00335"/>
    </source>
</evidence>
<evidence type="ECO:0000256" key="3">
    <source>
        <dbReference type="ARBA" id="ARBA00023163"/>
    </source>
</evidence>
<dbReference type="InterPro" id="IPR009057">
    <property type="entry name" value="Homeodomain-like_sf"/>
</dbReference>
<proteinExistence type="predicted"/>
<sequence length="197" mass="21416">MSRKDSAKELILNQAVQMASVAGLNGLTIGSLAEAVAMSKGGISAHFKSKTELQVATVERAAELFQAAVLGNVLAEPAGIDRLYKLCDSWFSFLQQGIFLGGCFLTNAVLELDDLADSEARVPVLRYYQDYLNFIEQSIAETVELGQFRANTPIAALAFQFHGILIAALVWRAVRSHEAQFTTARAAIGNLIESYRS</sequence>
<dbReference type="RefSeq" id="WP_054535690.1">
    <property type="nucleotide sequence ID" value="NZ_LGKP01000025.1"/>
</dbReference>
<dbReference type="InterPro" id="IPR036271">
    <property type="entry name" value="Tet_transcr_reg_TetR-rel_C_sf"/>
</dbReference>
<organism evidence="6 7">
    <name type="scientific">Herpetosiphon geysericola</name>
    <dbReference type="NCBI Taxonomy" id="70996"/>
    <lineage>
        <taxon>Bacteria</taxon>
        <taxon>Bacillati</taxon>
        <taxon>Chloroflexota</taxon>
        <taxon>Chloroflexia</taxon>
        <taxon>Herpetosiphonales</taxon>
        <taxon>Herpetosiphonaceae</taxon>
        <taxon>Herpetosiphon</taxon>
    </lineage>
</organism>
<evidence type="ECO:0000313" key="7">
    <source>
        <dbReference type="Proteomes" id="UP000050277"/>
    </source>
</evidence>
<dbReference type="Pfam" id="PF00440">
    <property type="entry name" value="TetR_N"/>
    <property type="match status" value="1"/>
</dbReference>
<evidence type="ECO:0000256" key="2">
    <source>
        <dbReference type="ARBA" id="ARBA00023125"/>
    </source>
</evidence>
<dbReference type="Proteomes" id="UP000050277">
    <property type="component" value="Unassembled WGS sequence"/>
</dbReference>
<protein>
    <recommendedName>
        <fullName evidence="5">HTH tetR-type domain-containing protein</fullName>
    </recommendedName>
</protein>
<gene>
    <name evidence="6" type="ORF">SE18_17205</name>
</gene>
<keyword evidence="1" id="KW-0805">Transcription regulation</keyword>
<dbReference type="SUPFAM" id="SSF48498">
    <property type="entry name" value="Tetracyclin repressor-like, C-terminal domain"/>
    <property type="match status" value="1"/>
</dbReference>
<dbReference type="SUPFAM" id="SSF46689">
    <property type="entry name" value="Homeodomain-like"/>
    <property type="match status" value="1"/>
</dbReference>
<dbReference type="AlphaFoldDB" id="A0A0P6XRU4"/>
<dbReference type="Gene3D" id="1.10.10.60">
    <property type="entry name" value="Homeodomain-like"/>
    <property type="match status" value="1"/>
</dbReference>
<dbReference type="Pfam" id="PF16925">
    <property type="entry name" value="TetR_C_13"/>
    <property type="match status" value="1"/>
</dbReference>
<evidence type="ECO:0000256" key="1">
    <source>
        <dbReference type="ARBA" id="ARBA00023015"/>
    </source>
</evidence>
<dbReference type="PANTHER" id="PTHR47506">
    <property type="entry name" value="TRANSCRIPTIONAL REGULATORY PROTEIN"/>
    <property type="match status" value="1"/>
</dbReference>
<dbReference type="PROSITE" id="PS50977">
    <property type="entry name" value="HTH_TETR_2"/>
    <property type="match status" value="1"/>
</dbReference>
<keyword evidence="2 4" id="KW-0238">DNA-binding</keyword>
<dbReference type="EMBL" id="LGKP01000025">
    <property type="protein sequence ID" value="KPL85390.1"/>
    <property type="molecule type" value="Genomic_DNA"/>
</dbReference>
<feature type="domain" description="HTH tetR-type" evidence="5">
    <location>
        <begin position="5"/>
        <end position="65"/>
    </location>
</feature>
<evidence type="ECO:0000259" key="5">
    <source>
        <dbReference type="PROSITE" id="PS50977"/>
    </source>
</evidence>
<dbReference type="OrthoDB" id="9814200at2"/>
<keyword evidence="7" id="KW-1185">Reference proteome</keyword>
<dbReference type="GO" id="GO:0003677">
    <property type="term" value="F:DNA binding"/>
    <property type="evidence" value="ECO:0007669"/>
    <property type="project" value="UniProtKB-UniRule"/>
</dbReference>
<dbReference type="Gene3D" id="1.10.357.10">
    <property type="entry name" value="Tetracycline Repressor, domain 2"/>
    <property type="match status" value="1"/>
</dbReference>
<dbReference type="STRING" id="70996.SE18_17205"/>
<accession>A0A0P6XRU4</accession>
<keyword evidence="3" id="KW-0804">Transcription</keyword>